<dbReference type="PANTHER" id="PTHR34315:SF1">
    <property type="entry name" value="INTRADIOL RING-CLEAVAGE DIOXYGENASES DOMAIN-CONTAINING PROTEIN-RELATED"/>
    <property type="match status" value="1"/>
</dbReference>
<name>A0AAJ0GY29_9PEZI</name>
<comment type="caution">
    <text evidence="3">The sequence shown here is derived from an EMBL/GenBank/DDBJ whole genome shotgun (WGS) entry which is preliminary data.</text>
</comment>
<feature type="signal peptide" evidence="1">
    <location>
        <begin position="1"/>
        <end position="19"/>
    </location>
</feature>
<feature type="chain" id="PRO_5042575409" evidence="1">
    <location>
        <begin position="20"/>
        <end position="368"/>
    </location>
</feature>
<dbReference type="PANTHER" id="PTHR34315">
    <property type="match status" value="1"/>
</dbReference>
<gene>
    <name evidence="3" type="ORF">B0T15DRAFT_508381</name>
</gene>
<protein>
    <submittedName>
        <fullName evidence="3">Intradiol ring-cleavage dioxygenase</fullName>
    </submittedName>
</protein>
<feature type="domain" description="Intradiol ring-cleavage dioxygenases" evidence="2">
    <location>
        <begin position="124"/>
        <end position="235"/>
    </location>
</feature>
<proteinExistence type="predicted"/>
<organism evidence="3 4">
    <name type="scientific">Chaetomium strumarium</name>
    <dbReference type="NCBI Taxonomy" id="1170767"/>
    <lineage>
        <taxon>Eukaryota</taxon>
        <taxon>Fungi</taxon>
        <taxon>Dikarya</taxon>
        <taxon>Ascomycota</taxon>
        <taxon>Pezizomycotina</taxon>
        <taxon>Sordariomycetes</taxon>
        <taxon>Sordariomycetidae</taxon>
        <taxon>Sordariales</taxon>
        <taxon>Chaetomiaceae</taxon>
        <taxon>Chaetomium</taxon>
    </lineage>
</organism>
<dbReference type="CDD" id="cd03457">
    <property type="entry name" value="intradiol_dioxygenase_like"/>
    <property type="match status" value="1"/>
</dbReference>
<evidence type="ECO:0000313" key="3">
    <source>
        <dbReference type="EMBL" id="KAK3307855.1"/>
    </source>
</evidence>
<dbReference type="GO" id="GO:0016702">
    <property type="term" value="F:oxidoreductase activity, acting on single donors with incorporation of molecular oxygen, incorporation of two atoms of oxygen"/>
    <property type="evidence" value="ECO:0007669"/>
    <property type="project" value="InterPro"/>
</dbReference>
<dbReference type="GO" id="GO:0008199">
    <property type="term" value="F:ferric iron binding"/>
    <property type="evidence" value="ECO:0007669"/>
    <property type="project" value="InterPro"/>
</dbReference>
<accession>A0AAJ0GY29</accession>
<keyword evidence="3" id="KW-0560">Oxidoreductase</keyword>
<keyword evidence="4" id="KW-1185">Reference proteome</keyword>
<dbReference type="GeneID" id="87886545"/>
<keyword evidence="3" id="KW-0223">Dioxygenase</keyword>
<sequence length="368" mass="39752">MALKTFLASLLLAAPLAVGHPGKEEAFAHAAQPLERKSLAHCEREFSHPEFIKKTVEIHGRELARLRRSLGIEVDEKPKIRPRDYISVSRIDHKSNKTVSKGMDLSTLFSDSGACMLMPSVDQGPLFLADDSPPDVKGEEIRKDITGGEQGIKLTLAIQVVDYKTCQTVPNAYVDIWSSNSTGIYVGVQGYPGMGDPNDASILKGTTLRGVQPTDDHGVASFDSLFPGHYEGRATHIHAIVYLGAQKQPNNTITGGRAAHVGQLYFDQSLITAANKLPPYSTNKMGITPNTADFLFMQGANGDDPIVRYALVGGDLSQGLFAWIRFGINQQASKNVNPAAFWTEKGGVMNPKGPISQLPGGGGGRREE</sequence>
<dbReference type="InterPro" id="IPR015889">
    <property type="entry name" value="Intradiol_dOase_core"/>
</dbReference>
<dbReference type="SUPFAM" id="SSF49482">
    <property type="entry name" value="Aromatic compound dioxygenase"/>
    <property type="match status" value="1"/>
</dbReference>
<reference evidence="3" key="1">
    <citation type="journal article" date="2023" name="Mol. Phylogenet. Evol.">
        <title>Genome-scale phylogeny and comparative genomics of the fungal order Sordariales.</title>
        <authorList>
            <person name="Hensen N."/>
            <person name="Bonometti L."/>
            <person name="Westerberg I."/>
            <person name="Brannstrom I.O."/>
            <person name="Guillou S."/>
            <person name="Cros-Aarteil S."/>
            <person name="Calhoun S."/>
            <person name="Haridas S."/>
            <person name="Kuo A."/>
            <person name="Mondo S."/>
            <person name="Pangilinan J."/>
            <person name="Riley R."/>
            <person name="LaButti K."/>
            <person name="Andreopoulos B."/>
            <person name="Lipzen A."/>
            <person name="Chen C."/>
            <person name="Yan M."/>
            <person name="Daum C."/>
            <person name="Ng V."/>
            <person name="Clum A."/>
            <person name="Steindorff A."/>
            <person name="Ohm R.A."/>
            <person name="Martin F."/>
            <person name="Silar P."/>
            <person name="Natvig D.O."/>
            <person name="Lalanne C."/>
            <person name="Gautier V."/>
            <person name="Ament-Velasquez S.L."/>
            <person name="Kruys A."/>
            <person name="Hutchinson M.I."/>
            <person name="Powell A.J."/>
            <person name="Barry K."/>
            <person name="Miller A.N."/>
            <person name="Grigoriev I.V."/>
            <person name="Debuchy R."/>
            <person name="Gladieux P."/>
            <person name="Hiltunen Thoren M."/>
            <person name="Johannesson H."/>
        </authorList>
    </citation>
    <scope>NUCLEOTIDE SEQUENCE</scope>
    <source>
        <strain evidence="3">CBS 333.67</strain>
    </source>
</reference>
<dbReference type="EMBL" id="JAUDZG010000002">
    <property type="protein sequence ID" value="KAK3307855.1"/>
    <property type="molecule type" value="Genomic_DNA"/>
</dbReference>
<dbReference type="Proteomes" id="UP001273166">
    <property type="component" value="Unassembled WGS sequence"/>
</dbReference>
<dbReference type="Pfam" id="PF00775">
    <property type="entry name" value="Dioxygenase_C"/>
    <property type="match status" value="1"/>
</dbReference>
<dbReference type="AlphaFoldDB" id="A0AAJ0GY29"/>
<keyword evidence="1" id="KW-0732">Signal</keyword>
<evidence type="ECO:0000259" key="2">
    <source>
        <dbReference type="Pfam" id="PF00775"/>
    </source>
</evidence>
<evidence type="ECO:0000313" key="4">
    <source>
        <dbReference type="Proteomes" id="UP001273166"/>
    </source>
</evidence>
<dbReference type="InterPro" id="IPR000627">
    <property type="entry name" value="Intradiol_dOase_C"/>
</dbReference>
<evidence type="ECO:0000256" key="1">
    <source>
        <dbReference type="SAM" id="SignalP"/>
    </source>
</evidence>
<dbReference type="RefSeq" id="XP_062723635.1">
    <property type="nucleotide sequence ID" value="XM_062867716.1"/>
</dbReference>
<reference evidence="3" key="2">
    <citation type="submission" date="2023-06" db="EMBL/GenBank/DDBJ databases">
        <authorList>
            <consortium name="Lawrence Berkeley National Laboratory"/>
            <person name="Mondo S.J."/>
            <person name="Hensen N."/>
            <person name="Bonometti L."/>
            <person name="Westerberg I."/>
            <person name="Brannstrom I.O."/>
            <person name="Guillou S."/>
            <person name="Cros-Aarteil S."/>
            <person name="Calhoun S."/>
            <person name="Haridas S."/>
            <person name="Kuo A."/>
            <person name="Pangilinan J."/>
            <person name="Riley R."/>
            <person name="Labutti K."/>
            <person name="Andreopoulos B."/>
            <person name="Lipzen A."/>
            <person name="Chen C."/>
            <person name="Yanf M."/>
            <person name="Daum C."/>
            <person name="Ng V."/>
            <person name="Clum A."/>
            <person name="Steindorff A."/>
            <person name="Ohm R."/>
            <person name="Martin F."/>
            <person name="Silar P."/>
            <person name="Natvig D."/>
            <person name="Lalanne C."/>
            <person name="Gautier V."/>
            <person name="Ament-Velasquez S.L."/>
            <person name="Kruys A."/>
            <person name="Hutchinson M.I."/>
            <person name="Powell A.J."/>
            <person name="Barry K."/>
            <person name="Miller A.N."/>
            <person name="Grigoriev I.V."/>
            <person name="Debuchy R."/>
            <person name="Gladieux P."/>
            <person name="Thoren M.H."/>
            <person name="Johannesson H."/>
        </authorList>
    </citation>
    <scope>NUCLEOTIDE SEQUENCE</scope>
    <source>
        <strain evidence="3">CBS 333.67</strain>
    </source>
</reference>
<dbReference type="Gene3D" id="2.60.130.10">
    <property type="entry name" value="Aromatic compound dioxygenase"/>
    <property type="match status" value="1"/>
</dbReference>